<name>E8LV87_9VIBR</name>
<dbReference type="InterPro" id="IPR011044">
    <property type="entry name" value="Quino_amine_DH_bsu"/>
</dbReference>
<evidence type="ECO:0000313" key="4">
    <source>
        <dbReference type="Proteomes" id="UP000004371"/>
    </source>
</evidence>
<dbReference type="eggNOG" id="ENOG5031TDV">
    <property type="taxonomic scope" value="Bacteria"/>
</dbReference>
<dbReference type="PROSITE" id="PS51257">
    <property type="entry name" value="PROKAR_LIPOPROTEIN"/>
    <property type="match status" value="1"/>
</dbReference>
<evidence type="ECO:0000256" key="1">
    <source>
        <dbReference type="SAM" id="MobiDB-lite"/>
    </source>
</evidence>
<keyword evidence="4" id="KW-1185">Reference proteome</keyword>
<organism evidence="3 4">
    <name type="scientific">Vibrio brasiliensis LMG 20546</name>
    <dbReference type="NCBI Taxonomy" id="945543"/>
    <lineage>
        <taxon>Bacteria</taxon>
        <taxon>Pseudomonadati</taxon>
        <taxon>Pseudomonadota</taxon>
        <taxon>Gammaproteobacteria</taxon>
        <taxon>Vibrionales</taxon>
        <taxon>Vibrionaceae</taxon>
        <taxon>Vibrio</taxon>
        <taxon>Vibrio oreintalis group</taxon>
    </lineage>
</organism>
<accession>E8LV87</accession>
<evidence type="ECO:0000256" key="2">
    <source>
        <dbReference type="SAM" id="SignalP"/>
    </source>
</evidence>
<dbReference type="EMBL" id="AEVS01000071">
    <property type="protein sequence ID" value="EGA65472.1"/>
    <property type="molecule type" value="Genomic_DNA"/>
</dbReference>
<sequence>MLKKHSLCNLALSISGALLLSACGGGSGDSDSAQTSSNVYRYSNLTPCADTDSDGTCSTYEQQIAFTGDYANIVNDDGAILTAPKGADLVSPFTTLIHSEMLFNPTLNGEPAQASSYLQTALGDKVGVNFSTASSTQGPKEQTETLLQSLRQAQTQGEHGPMLNIAHALDVMIANQTLDLSGFDLRNEPNRHVSLDGQLFIHGSQTDSSLTEAKSVAFNPANNKIVLVDSAESVKQIDITNTNTNSFEVAELQAARQLQEELQFDAYSSASSHDDDDDDDDHYDWETILDLLGQQAQEHKLVQIVPALNSVQSYKLYQPKNSYSSNNSKTCTKVSAESSSGVFLASLYENKPQAASHTQKIDAYASASGSVPLPKPKPTPIPKTTDKRAKGCFNDNFNWIKPLYSQNVILAELDGGYSSPDQLRRLKADSLSMGSESFALSSTQNVVVPSLDETELLVVDDGGSGNAVLLNSRTLRETRPATIAVTNASTATFAANNQLLFGLKSNKIIWVEKTTAATQLASLDVDSTVRILKTSPNGEYSAAVTNNALYVLNNKSRTKVKKVTLVGSDVKELFVLNNKAVTVHSGGLNYVQFSDISGPKLKVAAQLMTSSFKDEWAEIPGMDWGPRRLSNILEMKGVSESVYNQFLQIDIEWLPTNASQVSEVTGVNISGLERGTWVTLGKDLKP</sequence>
<reference evidence="3 4" key="1">
    <citation type="journal article" date="2012" name="Int. J. Syst. Evol. Microbiol.">
        <title>Vibrio caribbeanicus sp. nov., isolated from the marine sponge Scleritoderma cyanea.</title>
        <authorList>
            <person name="Hoffmann M."/>
            <person name="Monday S.R."/>
            <person name="Allard M.W."/>
            <person name="Strain E.A."/>
            <person name="Whittaker P."/>
            <person name="Naum M."/>
            <person name="McCarthy P.J."/>
            <person name="Lopez J.V."/>
            <person name="Fischer M."/>
            <person name="Brown E.W."/>
        </authorList>
    </citation>
    <scope>NUCLEOTIDE SEQUENCE [LARGE SCALE GENOMIC DNA]</scope>
    <source>
        <strain evidence="3 4">LMG 20546</strain>
    </source>
</reference>
<feature type="chain" id="PRO_5003227415" description="Lipoprotein" evidence="2">
    <location>
        <begin position="23"/>
        <end position="686"/>
    </location>
</feature>
<keyword evidence="2" id="KW-0732">Signal</keyword>
<comment type="caution">
    <text evidence="3">The sequence shown here is derived from an EMBL/GenBank/DDBJ whole genome shotgun (WGS) entry which is preliminary data.</text>
</comment>
<evidence type="ECO:0000313" key="3">
    <source>
        <dbReference type="EMBL" id="EGA65472.1"/>
    </source>
</evidence>
<dbReference type="Proteomes" id="UP000004371">
    <property type="component" value="Unassembled WGS sequence"/>
</dbReference>
<proteinExistence type="predicted"/>
<feature type="region of interest" description="Disordered" evidence="1">
    <location>
        <begin position="366"/>
        <end position="387"/>
    </location>
</feature>
<dbReference type="OrthoDB" id="5837361at2"/>
<dbReference type="STRING" id="945543.VIBR0546_14340"/>
<dbReference type="SUPFAM" id="SSF50969">
    <property type="entry name" value="YVTN repeat-like/Quinoprotein amine dehydrogenase"/>
    <property type="match status" value="1"/>
</dbReference>
<evidence type="ECO:0008006" key="5">
    <source>
        <dbReference type="Google" id="ProtNLM"/>
    </source>
</evidence>
<feature type="signal peptide" evidence="2">
    <location>
        <begin position="1"/>
        <end position="22"/>
    </location>
</feature>
<dbReference type="AlphaFoldDB" id="E8LV87"/>
<gene>
    <name evidence="3" type="ORF">VIBR0546_14340</name>
</gene>
<dbReference type="RefSeq" id="WP_006879754.1">
    <property type="nucleotide sequence ID" value="NZ_AEVS01000071.1"/>
</dbReference>
<protein>
    <recommendedName>
        <fullName evidence="5">Lipoprotein</fullName>
    </recommendedName>
</protein>